<dbReference type="SUPFAM" id="SSF52935">
    <property type="entry name" value="PK C-terminal domain-like"/>
    <property type="match status" value="1"/>
</dbReference>
<proteinExistence type="predicted"/>
<accession>A0A0W8FC29</accession>
<sequence length="204" mass="22533">MRSIEDGEVTSSMDKKIVYFDEGGSENTLETFRLVQERSSSLNIKKLVLASTTGSTAVKAKDFFSRDGIKLIVVPHQWDFHREQNAFPDPLTRELRREGHEVHFGTMLFHTDGLYGSNSATTMANLLRCFCQGVKVCFEIVLMATDAGLLVSGEKVIAIAGTASGSDTALVMQAASSQHLKRLRVNEIICKPLNPLNIDELKGR</sequence>
<dbReference type="EMBL" id="LNQE01001382">
    <property type="protein sequence ID" value="KUG18411.1"/>
    <property type="molecule type" value="Genomic_DNA"/>
</dbReference>
<dbReference type="Gene3D" id="3.40.1380.20">
    <property type="entry name" value="Pyruvate kinase, C-terminal domain"/>
    <property type="match status" value="1"/>
</dbReference>
<dbReference type="InterPro" id="IPR015795">
    <property type="entry name" value="Pyrv_Knase_C"/>
</dbReference>
<comment type="caution">
    <text evidence="2">The sequence shown here is derived from an EMBL/GenBank/DDBJ whole genome shotgun (WGS) entry which is preliminary data.</text>
</comment>
<evidence type="ECO:0000259" key="1">
    <source>
        <dbReference type="Pfam" id="PF02887"/>
    </source>
</evidence>
<reference evidence="2" key="1">
    <citation type="journal article" date="2015" name="Proc. Natl. Acad. Sci. U.S.A.">
        <title>Networks of energetic and metabolic interactions define dynamics in microbial communities.</title>
        <authorList>
            <person name="Embree M."/>
            <person name="Liu J.K."/>
            <person name="Al-Bassam M.M."/>
            <person name="Zengler K."/>
        </authorList>
    </citation>
    <scope>NUCLEOTIDE SEQUENCE</scope>
</reference>
<dbReference type="InterPro" id="IPR036918">
    <property type="entry name" value="Pyrv_Knase_C_sf"/>
</dbReference>
<dbReference type="Pfam" id="PF02887">
    <property type="entry name" value="PK_C"/>
    <property type="match status" value="1"/>
</dbReference>
<gene>
    <name evidence="2" type="ORF">ASZ90_011866</name>
</gene>
<feature type="domain" description="Pyruvate kinase C-terminal" evidence="1">
    <location>
        <begin position="35"/>
        <end position="169"/>
    </location>
</feature>
<name>A0A0W8FC29_9ZZZZ</name>
<organism evidence="2">
    <name type="scientific">hydrocarbon metagenome</name>
    <dbReference type="NCBI Taxonomy" id="938273"/>
    <lineage>
        <taxon>unclassified sequences</taxon>
        <taxon>metagenomes</taxon>
        <taxon>ecological metagenomes</taxon>
    </lineage>
</organism>
<evidence type="ECO:0000313" key="2">
    <source>
        <dbReference type="EMBL" id="KUG18411.1"/>
    </source>
</evidence>
<protein>
    <recommendedName>
        <fullName evidence="1">Pyruvate kinase C-terminal domain-containing protein</fullName>
    </recommendedName>
</protein>
<dbReference type="AlphaFoldDB" id="A0A0W8FC29"/>